<name>A0A8T0HNU2_CERPU</name>
<organism evidence="2 3">
    <name type="scientific">Ceratodon purpureus</name>
    <name type="common">Fire moss</name>
    <name type="synonym">Dicranum purpureum</name>
    <dbReference type="NCBI Taxonomy" id="3225"/>
    <lineage>
        <taxon>Eukaryota</taxon>
        <taxon>Viridiplantae</taxon>
        <taxon>Streptophyta</taxon>
        <taxon>Embryophyta</taxon>
        <taxon>Bryophyta</taxon>
        <taxon>Bryophytina</taxon>
        <taxon>Bryopsida</taxon>
        <taxon>Dicranidae</taxon>
        <taxon>Pseudoditrichales</taxon>
        <taxon>Ditrichaceae</taxon>
        <taxon>Ceratodon</taxon>
    </lineage>
</organism>
<gene>
    <name evidence="2" type="ORF">KC19_VG085000</name>
</gene>
<keyword evidence="1" id="KW-0732">Signal</keyword>
<protein>
    <recommendedName>
        <fullName evidence="4">Secreted protein</fullName>
    </recommendedName>
</protein>
<dbReference type="EMBL" id="CM026426">
    <property type="protein sequence ID" value="KAG0572323.1"/>
    <property type="molecule type" value="Genomic_DNA"/>
</dbReference>
<dbReference type="AlphaFoldDB" id="A0A8T0HNU2"/>
<accession>A0A8T0HNU2</accession>
<feature type="signal peptide" evidence="1">
    <location>
        <begin position="1"/>
        <end position="35"/>
    </location>
</feature>
<evidence type="ECO:0000313" key="3">
    <source>
        <dbReference type="Proteomes" id="UP000822688"/>
    </source>
</evidence>
<feature type="chain" id="PRO_5035928875" description="Secreted protein" evidence="1">
    <location>
        <begin position="36"/>
        <end position="71"/>
    </location>
</feature>
<sequence>MTKAGHFLHGDHQFRFVDRILVICLLHFSLQTTQSSYTRLCDTKKSGSLISFLCVMHSVTQQAGRLRSIRH</sequence>
<dbReference type="Proteomes" id="UP000822688">
    <property type="component" value="Chromosome V"/>
</dbReference>
<evidence type="ECO:0008006" key="4">
    <source>
        <dbReference type="Google" id="ProtNLM"/>
    </source>
</evidence>
<keyword evidence="3" id="KW-1185">Reference proteome</keyword>
<evidence type="ECO:0000313" key="2">
    <source>
        <dbReference type="EMBL" id="KAG0572323.1"/>
    </source>
</evidence>
<reference evidence="2" key="1">
    <citation type="submission" date="2020-06" db="EMBL/GenBank/DDBJ databases">
        <title>WGS assembly of Ceratodon purpureus strain R40.</title>
        <authorList>
            <person name="Carey S.B."/>
            <person name="Jenkins J."/>
            <person name="Shu S."/>
            <person name="Lovell J.T."/>
            <person name="Sreedasyam A."/>
            <person name="Maumus F."/>
            <person name="Tiley G.P."/>
            <person name="Fernandez-Pozo N."/>
            <person name="Barry K."/>
            <person name="Chen C."/>
            <person name="Wang M."/>
            <person name="Lipzen A."/>
            <person name="Daum C."/>
            <person name="Saski C.A."/>
            <person name="Payton A.C."/>
            <person name="Mcbreen J.C."/>
            <person name="Conrad R.E."/>
            <person name="Kollar L.M."/>
            <person name="Olsson S."/>
            <person name="Huttunen S."/>
            <person name="Landis J.B."/>
            <person name="Wickett N.J."/>
            <person name="Johnson M.G."/>
            <person name="Rensing S.A."/>
            <person name="Grimwood J."/>
            <person name="Schmutz J."/>
            <person name="Mcdaniel S.F."/>
        </authorList>
    </citation>
    <scope>NUCLEOTIDE SEQUENCE</scope>
    <source>
        <strain evidence="2">R40</strain>
    </source>
</reference>
<evidence type="ECO:0000256" key="1">
    <source>
        <dbReference type="SAM" id="SignalP"/>
    </source>
</evidence>
<comment type="caution">
    <text evidence="2">The sequence shown here is derived from an EMBL/GenBank/DDBJ whole genome shotgun (WGS) entry which is preliminary data.</text>
</comment>
<proteinExistence type="predicted"/>